<evidence type="ECO:0000256" key="3">
    <source>
        <dbReference type="ARBA" id="ARBA00023110"/>
    </source>
</evidence>
<evidence type="ECO:0000256" key="6">
    <source>
        <dbReference type="RuleBase" id="RU003915"/>
    </source>
</evidence>
<keyword evidence="8" id="KW-1133">Transmembrane helix</keyword>
<keyword evidence="8" id="KW-0812">Transmembrane</keyword>
<proteinExistence type="inferred from homology"/>
<dbReference type="GO" id="GO:0003755">
    <property type="term" value="F:peptidyl-prolyl cis-trans isomerase activity"/>
    <property type="evidence" value="ECO:0007669"/>
    <property type="project" value="UniProtKB-UniRule"/>
</dbReference>
<dbReference type="Gene3D" id="3.10.50.40">
    <property type="match status" value="1"/>
</dbReference>
<dbReference type="OrthoDB" id="9812109at2"/>
<protein>
    <recommendedName>
        <fullName evidence="6">Peptidyl-prolyl cis-trans isomerase</fullName>
        <ecNumber evidence="6">5.2.1.8</ecNumber>
    </recommendedName>
</protein>
<dbReference type="AlphaFoldDB" id="A0A074MA72"/>
<dbReference type="EC" id="5.2.1.8" evidence="6"/>
<feature type="domain" description="PPIase FKBP-type" evidence="9">
    <location>
        <begin position="59"/>
        <end position="157"/>
    </location>
</feature>
<gene>
    <name evidence="10" type="ORF">EH31_09550</name>
</gene>
<accession>A0A074MA72</accession>
<evidence type="ECO:0000259" key="9">
    <source>
        <dbReference type="PROSITE" id="PS50059"/>
    </source>
</evidence>
<dbReference type="PROSITE" id="PS50059">
    <property type="entry name" value="FKBP_PPIASE"/>
    <property type="match status" value="1"/>
</dbReference>
<comment type="caution">
    <text evidence="10">The sequence shown here is derived from an EMBL/GenBank/DDBJ whole genome shotgun (WGS) entry which is preliminary data.</text>
</comment>
<dbReference type="Proteomes" id="UP000027647">
    <property type="component" value="Unassembled WGS sequence"/>
</dbReference>
<name>A0A074MA72_ERYLO</name>
<dbReference type="EMBL" id="JMIW01000003">
    <property type="protein sequence ID" value="KEO90324.1"/>
    <property type="molecule type" value="Genomic_DNA"/>
</dbReference>
<feature type="transmembrane region" description="Helical" evidence="8">
    <location>
        <begin position="20"/>
        <end position="39"/>
    </location>
</feature>
<keyword evidence="3 5" id="KW-0697">Rotamase</keyword>
<evidence type="ECO:0000256" key="5">
    <source>
        <dbReference type="PROSITE-ProRule" id="PRU00277"/>
    </source>
</evidence>
<dbReference type="InterPro" id="IPR046357">
    <property type="entry name" value="PPIase_dom_sf"/>
</dbReference>
<comment type="similarity">
    <text evidence="2 6">Belongs to the FKBP-type PPIase family.</text>
</comment>
<keyword evidence="4 5" id="KW-0413">Isomerase</keyword>
<evidence type="ECO:0000256" key="7">
    <source>
        <dbReference type="SAM" id="MobiDB-lite"/>
    </source>
</evidence>
<dbReference type="PANTHER" id="PTHR43811:SF19">
    <property type="entry name" value="39 KDA FK506-BINDING NUCLEAR PROTEIN"/>
    <property type="match status" value="1"/>
</dbReference>
<keyword evidence="11" id="KW-1185">Reference proteome</keyword>
<dbReference type="InterPro" id="IPR001179">
    <property type="entry name" value="PPIase_FKBP_dom"/>
</dbReference>
<evidence type="ECO:0000256" key="1">
    <source>
        <dbReference type="ARBA" id="ARBA00000971"/>
    </source>
</evidence>
<dbReference type="SUPFAM" id="SSF54534">
    <property type="entry name" value="FKBP-like"/>
    <property type="match status" value="1"/>
</dbReference>
<keyword evidence="8" id="KW-0472">Membrane</keyword>
<dbReference type="eggNOG" id="COG0545">
    <property type="taxonomic scope" value="Bacteria"/>
</dbReference>
<feature type="region of interest" description="Disordered" evidence="7">
    <location>
        <begin position="169"/>
        <end position="205"/>
    </location>
</feature>
<sequence>MTEVTRVPIQPIAKGSLTKIWLGVLIAILLGAGLAWAAVPKGLSIDTLVAGEGPTPQEGDMVFVKYKGSLASNGEVFDESQDIPLPIEGIFPEGSPFPVEPGATIEGFYQGLQQMQKGGKYELFIPSDLAYGAEPPQGAPIPPDADLVFEIEVVDFMDRETFDRNLSILQQAMQQAGPGGPGGPQQGAPQDAPQGAPQGAPQPGQ</sequence>
<evidence type="ECO:0000256" key="8">
    <source>
        <dbReference type="SAM" id="Phobius"/>
    </source>
</evidence>
<dbReference type="STRING" id="1044.EH31_09550"/>
<evidence type="ECO:0000256" key="4">
    <source>
        <dbReference type="ARBA" id="ARBA00023235"/>
    </source>
</evidence>
<feature type="compositionally biased region" description="Low complexity" evidence="7">
    <location>
        <begin position="186"/>
        <end position="205"/>
    </location>
</feature>
<dbReference type="PANTHER" id="PTHR43811">
    <property type="entry name" value="FKBP-TYPE PEPTIDYL-PROLYL CIS-TRANS ISOMERASE FKPA"/>
    <property type="match status" value="1"/>
</dbReference>
<dbReference type="Pfam" id="PF00254">
    <property type="entry name" value="FKBP_C"/>
    <property type="match status" value="1"/>
</dbReference>
<organism evidence="10 11">
    <name type="scientific">Erythrobacter longus</name>
    <dbReference type="NCBI Taxonomy" id="1044"/>
    <lineage>
        <taxon>Bacteria</taxon>
        <taxon>Pseudomonadati</taxon>
        <taxon>Pseudomonadota</taxon>
        <taxon>Alphaproteobacteria</taxon>
        <taxon>Sphingomonadales</taxon>
        <taxon>Erythrobacteraceae</taxon>
        <taxon>Erythrobacter/Porphyrobacter group</taxon>
        <taxon>Erythrobacter</taxon>
    </lineage>
</organism>
<evidence type="ECO:0000313" key="10">
    <source>
        <dbReference type="EMBL" id="KEO90324.1"/>
    </source>
</evidence>
<evidence type="ECO:0000256" key="2">
    <source>
        <dbReference type="ARBA" id="ARBA00006577"/>
    </source>
</evidence>
<dbReference type="RefSeq" id="WP_034959777.1">
    <property type="nucleotide sequence ID" value="NZ_JMIW01000003.1"/>
</dbReference>
<reference evidence="10 11" key="1">
    <citation type="submission" date="2014-04" db="EMBL/GenBank/DDBJ databases">
        <title>A comprehensive comparison of genomes of Erythrobacter spp. strains.</title>
        <authorList>
            <person name="Zheng Q."/>
        </authorList>
    </citation>
    <scope>NUCLEOTIDE SEQUENCE [LARGE SCALE GENOMIC DNA]</scope>
    <source>
        <strain evidence="10 11">DSM 6997</strain>
    </source>
</reference>
<comment type="catalytic activity">
    <reaction evidence="1 5 6">
        <text>[protein]-peptidylproline (omega=180) = [protein]-peptidylproline (omega=0)</text>
        <dbReference type="Rhea" id="RHEA:16237"/>
        <dbReference type="Rhea" id="RHEA-COMP:10747"/>
        <dbReference type="Rhea" id="RHEA-COMP:10748"/>
        <dbReference type="ChEBI" id="CHEBI:83833"/>
        <dbReference type="ChEBI" id="CHEBI:83834"/>
        <dbReference type="EC" id="5.2.1.8"/>
    </reaction>
</comment>
<evidence type="ECO:0000313" key="11">
    <source>
        <dbReference type="Proteomes" id="UP000027647"/>
    </source>
</evidence>